<dbReference type="AlphaFoldDB" id="K4LE47"/>
<evidence type="ECO:0000256" key="1">
    <source>
        <dbReference type="SAM" id="Phobius"/>
    </source>
</evidence>
<reference evidence="2 3" key="1">
    <citation type="journal article" date="2012" name="BMC Genomics">
        <title>Genome-guided analysis of physiological and morphological traits of the fermentative acetate oxidizer Thermacetogenium phaeum.</title>
        <authorList>
            <person name="Oehler D."/>
            <person name="Poehlein A."/>
            <person name="Leimbach A."/>
            <person name="Muller N."/>
            <person name="Daniel R."/>
            <person name="Gottschalk G."/>
            <person name="Schink B."/>
        </authorList>
    </citation>
    <scope>NUCLEOTIDE SEQUENCE [LARGE SCALE GENOMIC DNA]</scope>
    <source>
        <strain evidence="3">ATCC BAA-254 / DSM 26808 / PB</strain>
    </source>
</reference>
<keyword evidence="1" id="KW-1133">Transmembrane helix</keyword>
<evidence type="ECO:0000313" key="2">
    <source>
        <dbReference type="EMBL" id="AFV11291.1"/>
    </source>
</evidence>
<keyword evidence="1" id="KW-0472">Membrane</keyword>
<proteinExistence type="predicted"/>
<feature type="transmembrane region" description="Helical" evidence="1">
    <location>
        <begin position="337"/>
        <end position="354"/>
    </location>
</feature>
<gene>
    <name evidence="2" type="ordered locus">Tph_c10690</name>
</gene>
<sequence>MTFKVFLFNKGVIVSDLKRFWWISVLYGLVLLLLLPFHHMMQIVSVDSEWMSEALKRSLDIFSGQGGLQALLICTVPVILAVLIFQYLHSVRATGVMHSLPLDRKSLFLSHCSSGLVLLLLPVLVTGLALVALNMTTTLKDYYSLLNILEWVGITALIDVLVFAIAVFVGMFTGSAAAHIAFTYILQVLPTGLNILLAENLRHLVHGYADISTPTKLKYNFPLLLFTGGISSDYFTAGTVAVYLLGIALFLAAAAYVYKLRHAEAAGEVIAFPILRPVFKYGVTACTMLLAGAYFAGAYNGALPVIVWGYLLGSLLGYLTAEALLQKSLRVWSSYRGYLGYAAVVAVLLVGVATDVTGYEHRVPEPDSVKKVYFGSSLGPWIEVEKNDATATKRSVAPIERGGEYMGGSFFEERSNIENIILLHRRLVQERHDTSKEWQKHYIIYLLDNGSYLARQYSIDEKRHASLLRPIYESLEYKQARFPITTQDPAAIKWIEIGDHRANKGAAVLTDRAEIREFVARLMKDVLAATFEEMTADREEYIYADIMIDIGMEKGVVHHYTILPGYSSVISWLKEKGYYEKVVLRPEEIQYVKLERAVPAADNGGLKWVEVRDRRLIEELISLQGPADSIGPRDTIMATFFGETAAGPFQYHRTIHRDWPVSEALQKYISKLD</sequence>
<keyword evidence="3" id="KW-1185">Reference proteome</keyword>
<dbReference type="HOGENOM" id="CLU_017352_1_0_9"/>
<dbReference type="Proteomes" id="UP000000467">
    <property type="component" value="Chromosome"/>
</dbReference>
<dbReference type="RefSeq" id="WP_015050172.1">
    <property type="nucleotide sequence ID" value="NC_018870.1"/>
</dbReference>
<dbReference type="OrthoDB" id="1706490at2"/>
<feature type="transmembrane region" description="Helical" evidence="1">
    <location>
        <begin position="176"/>
        <end position="197"/>
    </location>
</feature>
<evidence type="ECO:0000313" key="3">
    <source>
        <dbReference type="Proteomes" id="UP000000467"/>
    </source>
</evidence>
<feature type="transmembrane region" description="Helical" evidence="1">
    <location>
        <begin position="241"/>
        <end position="258"/>
    </location>
</feature>
<feature type="transmembrane region" description="Helical" evidence="1">
    <location>
        <begin position="305"/>
        <end position="325"/>
    </location>
</feature>
<organism evidence="2 3">
    <name type="scientific">Thermacetogenium phaeum (strain ATCC BAA-254 / DSM 26808 / PB)</name>
    <dbReference type="NCBI Taxonomy" id="1089553"/>
    <lineage>
        <taxon>Bacteria</taxon>
        <taxon>Bacillati</taxon>
        <taxon>Bacillota</taxon>
        <taxon>Clostridia</taxon>
        <taxon>Thermoanaerobacterales</taxon>
        <taxon>Thermoanaerobacteraceae</taxon>
        <taxon>Thermacetogenium</taxon>
    </lineage>
</organism>
<name>K4LE47_THEPS</name>
<accession>K4LE47</accession>
<dbReference type="EMBL" id="CP003732">
    <property type="protein sequence ID" value="AFV11291.1"/>
    <property type="molecule type" value="Genomic_DNA"/>
</dbReference>
<protein>
    <submittedName>
        <fullName evidence="2">ABC transport system permease protein</fullName>
    </submittedName>
</protein>
<dbReference type="KEGG" id="tpz:Tph_c10690"/>
<feature type="transmembrane region" description="Helical" evidence="1">
    <location>
        <begin position="278"/>
        <end position="299"/>
    </location>
</feature>
<feature type="transmembrane region" description="Helical" evidence="1">
    <location>
        <begin position="108"/>
        <end position="133"/>
    </location>
</feature>
<keyword evidence="1" id="KW-0812">Transmembrane</keyword>
<dbReference type="STRING" id="1089553.Tph_c10690"/>
<feature type="transmembrane region" description="Helical" evidence="1">
    <location>
        <begin position="66"/>
        <end position="88"/>
    </location>
</feature>
<feature type="transmembrane region" description="Helical" evidence="1">
    <location>
        <begin position="145"/>
        <end position="170"/>
    </location>
</feature>
<dbReference type="eggNOG" id="COG3559">
    <property type="taxonomic scope" value="Bacteria"/>
</dbReference>
<feature type="transmembrane region" description="Helical" evidence="1">
    <location>
        <begin position="20"/>
        <end position="37"/>
    </location>
</feature>